<keyword evidence="2" id="KW-1185">Reference proteome</keyword>
<dbReference type="Proteomes" id="UP001642409">
    <property type="component" value="Unassembled WGS sequence"/>
</dbReference>
<evidence type="ECO:0000313" key="2">
    <source>
        <dbReference type="Proteomes" id="UP001642409"/>
    </source>
</evidence>
<evidence type="ECO:0000313" key="1">
    <source>
        <dbReference type="EMBL" id="CAL6004124.1"/>
    </source>
</evidence>
<accession>A0ABP1HX52</accession>
<proteinExistence type="predicted"/>
<reference evidence="1 2" key="1">
    <citation type="submission" date="2024-07" db="EMBL/GenBank/DDBJ databases">
        <authorList>
            <person name="Akdeniz Z."/>
        </authorList>
    </citation>
    <scope>NUCLEOTIDE SEQUENCE [LARGE SCALE GENOMIC DNA]</scope>
</reference>
<sequence>MTIHKSKLSYTITLPHTNDQLKIAQNSSKMARKPKNAAEVRLHYNLMQYLVAAQIRPKNRKVSSVTPQTNQYHTSSSRVVTLNSIIDLGSYLCNYLRDGWYESWDWRISSNAQCFYVQSGDQCHNSLTIDNRSDFSGEIFVSE</sequence>
<comment type="caution">
    <text evidence="1">The sequence shown here is derived from an EMBL/GenBank/DDBJ whole genome shotgun (WGS) entry which is preliminary data.</text>
</comment>
<protein>
    <submittedName>
        <fullName evidence="1">Hypothetical_protein</fullName>
    </submittedName>
</protein>
<organism evidence="1 2">
    <name type="scientific">Hexamita inflata</name>
    <dbReference type="NCBI Taxonomy" id="28002"/>
    <lineage>
        <taxon>Eukaryota</taxon>
        <taxon>Metamonada</taxon>
        <taxon>Diplomonadida</taxon>
        <taxon>Hexamitidae</taxon>
        <taxon>Hexamitinae</taxon>
        <taxon>Hexamita</taxon>
    </lineage>
</organism>
<name>A0ABP1HX52_9EUKA</name>
<dbReference type="EMBL" id="CAXDID020000048">
    <property type="protein sequence ID" value="CAL6004124.1"/>
    <property type="molecule type" value="Genomic_DNA"/>
</dbReference>
<gene>
    <name evidence="1" type="ORF">HINF_LOCUS18735</name>
</gene>